<evidence type="ECO:0008006" key="5">
    <source>
        <dbReference type="Google" id="ProtNLM"/>
    </source>
</evidence>
<gene>
    <name evidence="3" type="ORF">EKO04_000945</name>
</gene>
<dbReference type="PANTHER" id="PTHR36167">
    <property type="entry name" value="C2H2 FINGER DOMAIN TRANSCRIPTION FACTOR (EUROFUNG)-RELATED"/>
    <property type="match status" value="1"/>
</dbReference>
<reference evidence="3" key="1">
    <citation type="submission" date="2018-12" db="EMBL/GenBank/DDBJ databases">
        <authorList>
            <person name="Syme R.A."/>
            <person name="Farfan-Caceres L."/>
            <person name="Lichtenzveig J."/>
        </authorList>
    </citation>
    <scope>NUCLEOTIDE SEQUENCE</scope>
    <source>
        <strain evidence="3">Al4</strain>
    </source>
</reference>
<dbReference type="PANTHER" id="PTHR36167:SF4">
    <property type="entry name" value="FUNGAL N-TERMINAL DOMAIN-CONTAINING PROTEIN"/>
    <property type="match status" value="1"/>
</dbReference>
<sequence>MAEIIGLAASIVQLGGAGAELSIKLYNFVNSATRADRDMIDLAEDLDSTGSALNHIGRTLRAKDIQARTSPQAIKDATKLKRRCELVFVEIQDIIQKRQKIGKDGKESLTLAGKMGWPLKEQRVELLRRRLDSLKLSLSLLLDVLKLSQGEAQGKLQSELEKERETIRALYKQREKAFQRELALEDKLKNLQLEHAATSQISIVPPRAQIHGIVANNVALASSIPHPQIDANKVAMNRLSANDPNKSDGNTTTTDDEGENLTLEELEKCATHVQELLRRIADLQNGLKNGHIVKHHRKRRMHKSYQRFCRRFEANLVDMASPTSVGARPTSKDPLSFVPSQPPHREALVVTTEMDSSQDAGVAARERSMNLHSSSLLNNSQKVSSTALTASNTIIPPNLRSARKLRRPVIEWQKRLGNPQDFTPCTSFGVSNSGDLLDLHSEQLPIPPFNADSSPSVDLRARSKRPRVTSQQYQGTDSAELTYINTSQSKSQMEVEPSRRPILSQTGSRSRDSRNVEECTGPGYKECVPHTTHLRSSQTRHDLTSRPHKSASYTNHSGSSRSGSSRPISMKQTSDHWQEDVFPHAPRTYSAAQQQARQQQIQPTYDRTHNFLSARTSVSHGHPALSPVIQVEHSDGLGRSPPHHVTRRREENNRENYGRFPEYETRTYEGENDISNSGGARVINILEKVSSPRRPTVDHAAIRKVSDQAQRSSPEDEYYHWRNSPPDSRQSLASIPPLVSSVESQSAYDTPEARTIMASPIVPRRIPLSNRGIRQQNYDQEQECRQRFSKNYHHDRRVPHYQDNEEAEPNARNPLPRRRTDSESHPRPRRRIEVNTITATDETETNSGDGETEATQTYSNVESGLLLASDSGFLDAAPLSDENGKEFKVKASLWMEKNAPTSLIFRGDMEGRIPQLLPMENSMNELATSHKHVDTEGMTGENPTRTRRRRKILDEQNEPQGKAAPRQRRASRRKSQHRGVSNPSDSSLYLIDNTPTVEETQASTSAVEHSVRREQRETNRQAMPGGHRSSTDHRHFPATSSASSNTRTKRFRHKNADELSPSRQGISGGEDSQIANKMRELLYLQSAGVGCITGGFSATYRIEIPESDVVTGEEETRLPSMERRFQTEESLDRADNVLRHVCSAPAEETCKDEWVGQFNVPSLTADGNCNRDIVDVLLEQWTVPVTTPCVGR</sequence>
<reference evidence="3" key="2">
    <citation type="submission" date="2020-09" db="EMBL/GenBank/DDBJ databases">
        <title>Reference genome assembly for Australian Ascochyta lentis isolate Al4.</title>
        <authorList>
            <person name="Lee R.C."/>
            <person name="Farfan-Caceres L.M."/>
            <person name="Debler J.W."/>
            <person name="Williams A.H."/>
            <person name="Henares B.M."/>
        </authorList>
    </citation>
    <scope>NUCLEOTIDE SEQUENCE</scope>
    <source>
        <strain evidence="3">Al4</strain>
    </source>
</reference>
<feature type="region of interest" description="Disordered" evidence="2">
    <location>
        <begin position="694"/>
        <end position="733"/>
    </location>
</feature>
<name>A0A8H7MMQ4_9PLEO</name>
<proteinExistence type="predicted"/>
<dbReference type="OrthoDB" id="5431013at2759"/>
<feature type="compositionally biased region" description="Basic and acidic residues" evidence="2">
    <location>
        <begin position="1009"/>
        <end position="1019"/>
    </location>
</feature>
<feature type="coiled-coil region" evidence="1">
    <location>
        <begin position="160"/>
        <end position="194"/>
    </location>
</feature>
<evidence type="ECO:0000256" key="1">
    <source>
        <dbReference type="SAM" id="Coils"/>
    </source>
</evidence>
<feature type="compositionally biased region" description="Polar residues" evidence="2">
    <location>
        <begin position="468"/>
        <end position="492"/>
    </location>
</feature>
<feature type="region of interest" description="Disordered" evidence="2">
    <location>
        <begin position="928"/>
        <end position="1070"/>
    </location>
</feature>
<feature type="compositionally biased region" description="Basic and acidic residues" evidence="2">
    <location>
        <begin position="695"/>
        <end position="706"/>
    </location>
</feature>
<feature type="compositionally biased region" description="Polar residues" evidence="2">
    <location>
        <begin position="978"/>
        <end position="1007"/>
    </location>
</feature>
<feature type="region of interest" description="Disordered" evidence="2">
    <location>
        <begin position="789"/>
        <end position="856"/>
    </location>
</feature>
<evidence type="ECO:0000313" key="3">
    <source>
        <dbReference type="EMBL" id="KAF9701185.1"/>
    </source>
</evidence>
<dbReference type="AlphaFoldDB" id="A0A8H7MMQ4"/>
<evidence type="ECO:0000313" key="4">
    <source>
        <dbReference type="Proteomes" id="UP000651452"/>
    </source>
</evidence>
<organism evidence="3 4">
    <name type="scientific">Ascochyta lentis</name>
    <dbReference type="NCBI Taxonomy" id="205686"/>
    <lineage>
        <taxon>Eukaryota</taxon>
        <taxon>Fungi</taxon>
        <taxon>Dikarya</taxon>
        <taxon>Ascomycota</taxon>
        <taxon>Pezizomycotina</taxon>
        <taxon>Dothideomycetes</taxon>
        <taxon>Pleosporomycetidae</taxon>
        <taxon>Pleosporales</taxon>
        <taxon>Pleosporineae</taxon>
        <taxon>Didymellaceae</taxon>
        <taxon>Ascochyta</taxon>
    </lineage>
</organism>
<feature type="compositionally biased region" description="Low complexity" evidence="2">
    <location>
        <begin position="557"/>
        <end position="566"/>
    </location>
</feature>
<feature type="compositionally biased region" description="Basic residues" evidence="2">
    <location>
        <begin position="965"/>
        <end position="977"/>
    </location>
</feature>
<feature type="region of interest" description="Disordered" evidence="2">
    <location>
        <begin position="446"/>
        <end position="576"/>
    </location>
</feature>
<evidence type="ECO:0000256" key="2">
    <source>
        <dbReference type="SAM" id="MobiDB-lite"/>
    </source>
</evidence>
<feature type="region of interest" description="Disordered" evidence="2">
    <location>
        <begin position="633"/>
        <end position="653"/>
    </location>
</feature>
<protein>
    <recommendedName>
        <fullName evidence="5">Fungal N-terminal domain-containing protein</fullName>
    </recommendedName>
</protein>
<comment type="caution">
    <text evidence="3">The sequence shown here is derived from an EMBL/GenBank/DDBJ whole genome shotgun (WGS) entry which is preliminary data.</text>
</comment>
<dbReference type="Proteomes" id="UP000651452">
    <property type="component" value="Unassembled WGS sequence"/>
</dbReference>
<dbReference type="InterPro" id="IPR039327">
    <property type="entry name" value="CON7-like"/>
</dbReference>
<dbReference type="EMBL" id="RZGK01000002">
    <property type="protein sequence ID" value="KAF9701185.1"/>
    <property type="molecule type" value="Genomic_DNA"/>
</dbReference>
<accession>A0A8H7MMQ4</accession>
<dbReference type="GO" id="GO:0006355">
    <property type="term" value="P:regulation of DNA-templated transcription"/>
    <property type="evidence" value="ECO:0007669"/>
    <property type="project" value="InterPro"/>
</dbReference>
<keyword evidence="1" id="KW-0175">Coiled coil</keyword>
<feature type="compositionally biased region" description="Polar residues" evidence="2">
    <location>
        <begin position="835"/>
        <end position="856"/>
    </location>
</feature>
<keyword evidence="4" id="KW-1185">Reference proteome</keyword>